<dbReference type="EMBL" id="RJLN01000013">
    <property type="protein sequence ID" value="RNM00162.1"/>
    <property type="molecule type" value="Genomic_DNA"/>
</dbReference>
<gene>
    <name evidence="2" type="ORF">EFE23_06780</name>
</gene>
<feature type="transmembrane region" description="Helical" evidence="1">
    <location>
        <begin position="81"/>
        <end position="106"/>
    </location>
</feature>
<evidence type="ECO:0000256" key="1">
    <source>
        <dbReference type="SAM" id="Phobius"/>
    </source>
</evidence>
<name>A0ABX9WLL9_9ACTN</name>
<proteinExistence type="predicted"/>
<reference evidence="2 3" key="1">
    <citation type="submission" date="2018-11" db="EMBL/GenBank/DDBJ databases">
        <title>Micromonospora sp. PPF5-17, a new actinomycetes isolated from a hot spring soil.</title>
        <authorList>
            <person name="Thawai C."/>
        </authorList>
    </citation>
    <scope>NUCLEOTIDE SEQUENCE [LARGE SCALE GENOMIC DNA]</scope>
    <source>
        <strain evidence="2 3">PPF5-17</strain>
    </source>
</reference>
<organism evidence="2 3">
    <name type="scientific">Micromonospora solifontis</name>
    <dbReference type="NCBI Taxonomy" id="2487138"/>
    <lineage>
        <taxon>Bacteria</taxon>
        <taxon>Bacillati</taxon>
        <taxon>Actinomycetota</taxon>
        <taxon>Actinomycetes</taxon>
        <taxon>Micromonosporales</taxon>
        <taxon>Micromonosporaceae</taxon>
        <taxon>Micromonospora</taxon>
    </lineage>
</organism>
<keyword evidence="1" id="KW-0472">Membrane</keyword>
<keyword evidence="1" id="KW-1133">Transmembrane helix</keyword>
<dbReference type="Proteomes" id="UP000280698">
    <property type="component" value="Unassembled WGS sequence"/>
</dbReference>
<keyword evidence="3" id="KW-1185">Reference proteome</keyword>
<feature type="transmembrane region" description="Helical" evidence="1">
    <location>
        <begin position="112"/>
        <end position="135"/>
    </location>
</feature>
<comment type="caution">
    <text evidence="2">The sequence shown here is derived from an EMBL/GenBank/DDBJ whole genome shotgun (WGS) entry which is preliminary data.</text>
</comment>
<protein>
    <recommendedName>
        <fullName evidence="4">ATP synthase protein I</fullName>
    </recommendedName>
</protein>
<feature type="transmembrane region" description="Helical" evidence="1">
    <location>
        <begin position="50"/>
        <end position="74"/>
    </location>
</feature>
<evidence type="ECO:0000313" key="2">
    <source>
        <dbReference type="EMBL" id="RNM00162.1"/>
    </source>
</evidence>
<evidence type="ECO:0008006" key="4">
    <source>
        <dbReference type="Google" id="ProtNLM"/>
    </source>
</evidence>
<accession>A0ABX9WLL9</accession>
<dbReference type="RefSeq" id="WP_123240036.1">
    <property type="nucleotide sequence ID" value="NZ_JAAHBY010000013.1"/>
</dbReference>
<evidence type="ECO:0000313" key="3">
    <source>
        <dbReference type="Proteomes" id="UP000280698"/>
    </source>
</evidence>
<keyword evidence="1" id="KW-0812">Transmembrane</keyword>
<sequence length="144" mass="14702">MAEPGTRAAADANADRGWRLRHLPVLVVASVLLAAAAAVVGGTVRGADGALGAAAGVAVTAFGYTLTTVVLAWADARDPQLVLPFGLGLYIAKMTLLGGVMVLVGASGWPGLIPFCLGIAAGVLVWTGVHIWWLATVHSRRVHS</sequence>
<feature type="transmembrane region" description="Helical" evidence="1">
    <location>
        <begin position="23"/>
        <end position="44"/>
    </location>
</feature>